<dbReference type="SUPFAM" id="SSF53850">
    <property type="entry name" value="Periplasmic binding protein-like II"/>
    <property type="match status" value="1"/>
</dbReference>
<dbReference type="Pfam" id="PF00126">
    <property type="entry name" value="HTH_1"/>
    <property type="match status" value="1"/>
</dbReference>
<dbReference type="EMBL" id="VBOT01000089">
    <property type="protein sequence ID" value="TMQ50858.1"/>
    <property type="molecule type" value="Genomic_DNA"/>
</dbReference>
<dbReference type="PANTHER" id="PTHR30293:SF2">
    <property type="entry name" value="TRANSCRIPTIONAL ACTIVATOR PROTEIN NHAR"/>
    <property type="match status" value="1"/>
</dbReference>
<comment type="similarity">
    <text evidence="1">Belongs to the LysR transcriptional regulatory family.</text>
</comment>
<dbReference type="AlphaFoldDB" id="A0A538SHK0"/>
<dbReference type="SUPFAM" id="SSF46785">
    <property type="entry name" value="Winged helix' DNA-binding domain"/>
    <property type="match status" value="1"/>
</dbReference>
<dbReference type="InterPro" id="IPR000847">
    <property type="entry name" value="LysR_HTH_N"/>
</dbReference>
<keyword evidence="4" id="KW-0010">Activator</keyword>
<evidence type="ECO:0000313" key="7">
    <source>
        <dbReference type="EMBL" id="TMQ50858.1"/>
    </source>
</evidence>
<dbReference type="GO" id="GO:0003700">
    <property type="term" value="F:DNA-binding transcription factor activity"/>
    <property type="evidence" value="ECO:0007669"/>
    <property type="project" value="InterPro"/>
</dbReference>
<dbReference type="Gene3D" id="3.40.190.290">
    <property type="match status" value="1"/>
</dbReference>
<evidence type="ECO:0000256" key="3">
    <source>
        <dbReference type="ARBA" id="ARBA00023125"/>
    </source>
</evidence>
<comment type="caution">
    <text evidence="7">The sequence shown here is derived from an EMBL/GenBank/DDBJ whole genome shotgun (WGS) entry which is preliminary data.</text>
</comment>
<sequence length="299" mass="33134">MERLNYHHLLYFWMVAREGTVARASEKLRLAQPTLSGQIRALEVAFDEKLFERAGRKLRLTEMGRVVFRYADEIFSLGRELLDSVKGRATGRPLRLAVGVADGLPKLVAYRLIEPALALPEPVRLAVHAQSTEKLLAALVLNELDVVLTDRLAGPGVRMRVFNHLLGDCGVTLFAAPKLAAKYRRRFPRALDGAPFLLPGMASTLRSAVEQWLEKNRIRPRVVGEFDDSALIKVFGQAGGGIFAAPSVIESSVCRQYGVGVVGKMGDARERFYAISVERRLKHPATIAITESARRSLFS</sequence>
<name>A0A538SHK0_UNCEI</name>
<reference evidence="7 8" key="1">
    <citation type="journal article" date="2019" name="Nat. Microbiol.">
        <title>Mediterranean grassland soil C-N compound turnover is dependent on rainfall and depth, and is mediated by genomically divergent microorganisms.</title>
        <authorList>
            <person name="Diamond S."/>
            <person name="Andeer P.F."/>
            <person name="Li Z."/>
            <person name="Crits-Christoph A."/>
            <person name="Burstein D."/>
            <person name="Anantharaman K."/>
            <person name="Lane K.R."/>
            <person name="Thomas B.C."/>
            <person name="Pan C."/>
            <person name="Northen T.R."/>
            <person name="Banfield J.F."/>
        </authorList>
    </citation>
    <scope>NUCLEOTIDE SEQUENCE [LARGE SCALE GENOMIC DNA]</scope>
    <source>
        <strain evidence="7">WS_3</strain>
    </source>
</reference>
<evidence type="ECO:0000259" key="6">
    <source>
        <dbReference type="PROSITE" id="PS50931"/>
    </source>
</evidence>
<dbReference type="Gene3D" id="1.10.10.10">
    <property type="entry name" value="Winged helix-like DNA-binding domain superfamily/Winged helix DNA-binding domain"/>
    <property type="match status" value="1"/>
</dbReference>
<keyword evidence="3" id="KW-0238">DNA-binding</keyword>
<evidence type="ECO:0000256" key="4">
    <source>
        <dbReference type="ARBA" id="ARBA00023159"/>
    </source>
</evidence>
<dbReference type="InterPro" id="IPR005119">
    <property type="entry name" value="LysR_subst-bd"/>
</dbReference>
<evidence type="ECO:0000256" key="1">
    <source>
        <dbReference type="ARBA" id="ARBA00009437"/>
    </source>
</evidence>
<dbReference type="Proteomes" id="UP000320184">
    <property type="component" value="Unassembled WGS sequence"/>
</dbReference>
<evidence type="ECO:0000256" key="2">
    <source>
        <dbReference type="ARBA" id="ARBA00023015"/>
    </source>
</evidence>
<dbReference type="GO" id="GO:2000142">
    <property type="term" value="P:regulation of DNA-templated transcription initiation"/>
    <property type="evidence" value="ECO:0007669"/>
    <property type="project" value="TreeGrafter"/>
</dbReference>
<dbReference type="PROSITE" id="PS50931">
    <property type="entry name" value="HTH_LYSR"/>
    <property type="match status" value="1"/>
</dbReference>
<keyword evidence="2" id="KW-0805">Transcription regulation</keyword>
<dbReference type="PRINTS" id="PR00039">
    <property type="entry name" value="HTHLYSR"/>
</dbReference>
<evidence type="ECO:0000256" key="5">
    <source>
        <dbReference type="ARBA" id="ARBA00023163"/>
    </source>
</evidence>
<dbReference type="PANTHER" id="PTHR30293">
    <property type="entry name" value="TRANSCRIPTIONAL REGULATORY PROTEIN NAC-RELATED"/>
    <property type="match status" value="1"/>
</dbReference>
<dbReference type="InterPro" id="IPR036390">
    <property type="entry name" value="WH_DNA-bd_sf"/>
</dbReference>
<protein>
    <submittedName>
        <fullName evidence="7">Transcriptional activator NhaR</fullName>
    </submittedName>
</protein>
<dbReference type="GO" id="GO:0003677">
    <property type="term" value="F:DNA binding"/>
    <property type="evidence" value="ECO:0007669"/>
    <property type="project" value="UniProtKB-KW"/>
</dbReference>
<proteinExistence type="inferred from homology"/>
<organism evidence="7 8">
    <name type="scientific">Eiseniibacteriota bacterium</name>
    <dbReference type="NCBI Taxonomy" id="2212470"/>
    <lineage>
        <taxon>Bacteria</taxon>
        <taxon>Candidatus Eiseniibacteriota</taxon>
    </lineage>
</organism>
<evidence type="ECO:0000313" key="8">
    <source>
        <dbReference type="Proteomes" id="UP000320184"/>
    </source>
</evidence>
<accession>A0A538SHK0</accession>
<dbReference type="InterPro" id="IPR036388">
    <property type="entry name" value="WH-like_DNA-bd_sf"/>
</dbReference>
<keyword evidence="5" id="KW-0804">Transcription</keyword>
<dbReference type="Pfam" id="PF03466">
    <property type="entry name" value="LysR_substrate"/>
    <property type="match status" value="1"/>
</dbReference>
<feature type="domain" description="HTH lysR-type" evidence="6">
    <location>
        <begin position="4"/>
        <end position="61"/>
    </location>
</feature>
<dbReference type="NCBIfam" id="NF008284">
    <property type="entry name" value="PRK11062.1"/>
    <property type="match status" value="1"/>
</dbReference>
<gene>
    <name evidence="7" type="primary">nhaR</name>
    <name evidence="7" type="ORF">E6K73_07050</name>
</gene>